<keyword evidence="2" id="KW-1185">Reference proteome</keyword>
<dbReference type="Proteomes" id="UP000266723">
    <property type="component" value="Unassembled WGS sequence"/>
</dbReference>
<organism evidence="1 2">
    <name type="scientific">Brassica cretica</name>
    <name type="common">Mustard</name>
    <dbReference type="NCBI Taxonomy" id="69181"/>
    <lineage>
        <taxon>Eukaryota</taxon>
        <taxon>Viridiplantae</taxon>
        <taxon>Streptophyta</taxon>
        <taxon>Embryophyta</taxon>
        <taxon>Tracheophyta</taxon>
        <taxon>Spermatophyta</taxon>
        <taxon>Magnoliopsida</taxon>
        <taxon>eudicotyledons</taxon>
        <taxon>Gunneridae</taxon>
        <taxon>Pentapetalae</taxon>
        <taxon>rosids</taxon>
        <taxon>malvids</taxon>
        <taxon>Brassicales</taxon>
        <taxon>Brassicaceae</taxon>
        <taxon>Brassiceae</taxon>
        <taxon>Brassica</taxon>
    </lineage>
</organism>
<gene>
    <name evidence="1" type="ORF">DY000_02034168</name>
</gene>
<name>A0ABQ7DMF7_BRACR</name>
<protein>
    <submittedName>
        <fullName evidence="1">Uncharacterized protein</fullName>
    </submittedName>
</protein>
<evidence type="ECO:0000313" key="1">
    <source>
        <dbReference type="EMBL" id="KAF3579248.1"/>
    </source>
</evidence>
<comment type="caution">
    <text evidence="1">The sequence shown here is derived from an EMBL/GenBank/DDBJ whole genome shotgun (WGS) entry which is preliminary data.</text>
</comment>
<proteinExistence type="predicted"/>
<evidence type="ECO:0000313" key="2">
    <source>
        <dbReference type="Proteomes" id="UP000266723"/>
    </source>
</evidence>
<sequence length="105" mass="11655">MTISQGKWSIILQSCPISFLMSNMVKKPLKNKGLWSSLPSKASKLPCPSGSLSLSMKKASQKVIDELPTPVIAFMSCLRYTSVVSVHHQIKTKKKALPMLFRAYT</sequence>
<reference evidence="1 2" key="1">
    <citation type="journal article" date="2020" name="BMC Genomics">
        <title>Intraspecific diversification of the crop wild relative Brassica cretica Lam. using demographic model selection.</title>
        <authorList>
            <person name="Kioukis A."/>
            <person name="Michalopoulou V.A."/>
            <person name="Briers L."/>
            <person name="Pirintsos S."/>
            <person name="Studholme D.J."/>
            <person name="Pavlidis P."/>
            <person name="Sarris P.F."/>
        </authorList>
    </citation>
    <scope>NUCLEOTIDE SEQUENCE [LARGE SCALE GENOMIC DNA]</scope>
    <source>
        <strain evidence="2">cv. PFS-1207/04</strain>
    </source>
</reference>
<accession>A0ABQ7DMF7</accession>
<dbReference type="EMBL" id="QGKV02000649">
    <property type="protein sequence ID" value="KAF3579248.1"/>
    <property type="molecule type" value="Genomic_DNA"/>
</dbReference>